<dbReference type="Pfam" id="PF01926">
    <property type="entry name" value="MMR_HSR1"/>
    <property type="match status" value="1"/>
</dbReference>
<feature type="compositionally biased region" description="Polar residues" evidence="8">
    <location>
        <begin position="1"/>
        <end position="19"/>
    </location>
</feature>
<dbReference type="InterPro" id="IPR031168">
    <property type="entry name" value="G_TrmE"/>
</dbReference>
<protein>
    <submittedName>
        <fullName evidence="12">Uncharacterized protein</fullName>
    </submittedName>
</protein>
<dbReference type="InterPro" id="IPR014767">
    <property type="entry name" value="DAD_dom"/>
</dbReference>
<dbReference type="GO" id="GO:1903475">
    <property type="term" value="P:mitotic actomyosin contractile ring assembly"/>
    <property type="evidence" value="ECO:0007669"/>
    <property type="project" value="TreeGrafter"/>
</dbReference>
<feature type="region of interest" description="Disordered" evidence="8">
    <location>
        <begin position="1683"/>
        <end position="1772"/>
    </location>
</feature>
<dbReference type="NCBIfam" id="NF003661">
    <property type="entry name" value="PRK05291.1-3"/>
    <property type="match status" value="1"/>
</dbReference>
<evidence type="ECO:0000256" key="3">
    <source>
        <dbReference type="ARBA" id="ARBA00022741"/>
    </source>
</evidence>
<feature type="compositionally biased region" description="Pro residues" evidence="8">
    <location>
        <begin position="1015"/>
        <end position="1068"/>
    </location>
</feature>
<comment type="similarity">
    <text evidence="1">Belongs to the TRAFAC class TrmE-Era-EngA-EngB-Septin-like GTPase superfamily. TrmE GTPase family.</text>
</comment>
<dbReference type="GO" id="GO:0005525">
    <property type="term" value="F:GTP binding"/>
    <property type="evidence" value="ECO:0007669"/>
    <property type="project" value="UniProtKB-KW"/>
</dbReference>
<dbReference type="Pfam" id="PF10396">
    <property type="entry name" value="TrmE_N"/>
    <property type="match status" value="1"/>
</dbReference>
<dbReference type="GO" id="GO:0033554">
    <property type="term" value="P:cellular response to stress"/>
    <property type="evidence" value="ECO:0007669"/>
    <property type="project" value="UniProtKB-ARBA"/>
</dbReference>
<evidence type="ECO:0000259" key="9">
    <source>
        <dbReference type="PROSITE" id="PS51231"/>
    </source>
</evidence>
<dbReference type="GO" id="GO:0005934">
    <property type="term" value="C:cellular bud tip"/>
    <property type="evidence" value="ECO:0007669"/>
    <property type="project" value="UniProtKB-ARBA"/>
</dbReference>
<dbReference type="InterPro" id="IPR004520">
    <property type="entry name" value="GTPase_MnmE"/>
</dbReference>
<dbReference type="GO" id="GO:0003924">
    <property type="term" value="F:GTPase activity"/>
    <property type="evidence" value="ECO:0007669"/>
    <property type="project" value="InterPro"/>
</dbReference>
<evidence type="ECO:0000313" key="12">
    <source>
        <dbReference type="EMBL" id="TKA21941.1"/>
    </source>
</evidence>
<keyword evidence="5" id="KW-0342">GTP-binding</keyword>
<feature type="domain" description="GBD/FH3" evidence="10">
    <location>
        <begin position="235"/>
        <end position="671"/>
    </location>
</feature>
<dbReference type="GO" id="GO:0005938">
    <property type="term" value="C:cell cortex"/>
    <property type="evidence" value="ECO:0007669"/>
    <property type="project" value="UniProtKB-ARBA"/>
</dbReference>
<dbReference type="SMART" id="SM01139">
    <property type="entry name" value="Drf_FH3"/>
    <property type="match status" value="1"/>
</dbReference>
<keyword evidence="4 7" id="KW-0175">Coiled coil</keyword>
<feature type="region of interest" description="Disordered" evidence="8">
    <location>
        <begin position="1"/>
        <end position="87"/>
    </location>
</feature>
<feature type="region of interest" description="Disordered" evidence="8">
    <location>
        <begin position="1585"/>
        <end position="1671"/>
    </location>
</feature>
<evidence type="ECO:0000256" key="5">
    <source>
        <dbReference type="ARBA" id="ARBA00023134"/>
    </source>
</evidence>
<dbReference type="PROSITE" id="PS51232">
    <property type="entry name" value="GBD_FH3"/>
    <property type="match status" value="1"/>
</dbReference>
<dbReference type="SMART" id="SM01140">
    <property type="entry name" value="Drf_GBD"/>
    <property type="match status" value="1"/>
</dbReference>
<evidence type="ECO:0000256" key="6">
    <source>
        <dbReference type="ARBA" id="ARBA00037935"/>
    </source>
</evidence>
<dbReference type="InterPro" id="IPR027368">
    <property type="entry name" value="MnmE_dom2"/>
</dbReference>
<dbReference type="Gene3D" id="1.20.120.430">
    <property type="entry name" value="tRNA modification GTPase MnmE domain 2"/>
    <property type="match status" value="1"/>
</dbReference>
<dbReference type="Gene3D" id="1.20.58.2220">
    <property type="entry name" value="Formin, FH2 domain"/>
    <property type="match status" value="1"/>
</dbReference>
<evidence type="ECO:0000259" key="10">
    <source>
        <dbReference type="PROSITE" id="PS51232"/>
    </source>
</evidence>
<dbReference type="GO" id="GO:0031267">
    <property type="term" value="F:small GTPase binding"/>
    <property type="evidence" value="ECO:0007669"/>
    <property type="project" value="InterPro"/>
</dbReference>
<evidence type="ECO:0000256" key="8">
    <source>
        <dbReference type="SAM" id="MobiDB-lite"/>
    </source>
</evidence>
<gene>
    <name evidence="12" type="ORF">B0A50_08678</name>
</gene>
<dbReference type="PROSITE" id="PS51444">
    <property type="entry name" value="FH2"/>
    <property type="match status" value="1"/>
</dbReference>
<comment type="similarity">
    <text evidence="6">Belongs to the formin homology family. BNI1 subfamily.</text>
</comment>
<dbReference type="InterPro" id="IPR018948">
    <property type="entry name" value="GTP-bd_TrmE_N"/>
</dbReference>
<dbReference type="InterPro" id="IPR006073">
    <property type="entry name" value="GTP-bd"/>
</dbReference>
<feature type="region of interest" description="Disordered" evidence="8">
    <location>
        <begin position="963"/>
        <end position="1107"/>
    </location>
</feature>
<dbReference type="InterPro" id="IPR011989">
    <property type="entry name" value="ARM-like"/>
</dbReference>
<feature type="region of interest" description="Disordered" evidence="8">
    <location>
        <begin position="887"/>
        <end position="944"/>
    </location>
</feature>
<dbReference type="OrthoDB" id="1104827at2759"/>
<dbReference type="GO" id="GO:0051016">
    <property type="term" value="P:barbed-end actin filament capping"/>
    <property type="evidence" value="ECO:0007669"/>
    <property type="project" value="TreeGrafter"/>
</dbReference>
<name>A0A4U0TJE3_9PEZI</name>
<dbReference type="GO" id="GO:0032153">
    <property type="term" value="C:cell division site"/>
    <property type="evidence" value="ECO:0007669"/>
    <property type="project" value="UniProtKB-ARBA"/>
</dbReference>
<feature type="domain" description="FH2" evidence="11">
    <location>
        <begin position="1124"/>
        <end position="1547"/>
    </location>
</feature>
<feature type="region of interest" description="Disordered" evidence="8">
    <location>
        <begin position="296"/>
        <end position="317"/>
    </location>
</feature>
<dbReference type="NCBIfam" id="TIGR00231">
    <property type="entry name" value="small_GTP"/>
    <property type="match status" value="1"/>
</dbReference>
<feature type="compositionally biased region" description="Low complexity" evidence="8">
    <location>
        <begin position="983"/>
        <end position="996"/>
    </location>
</feature>
<dbReference type="FunFam" id="1.20.58.2220:FF:000006">
    <property type="entry name" value="Cytokinesis protein sepA"/>
    <property type="match status" value="1"/>
</dbReference>
<dbReference type="FunFam" id="1.10.238.150:FF:000003">
    <property type="entry name" value="Cytokinesis protein SepA"/>
    <property type="match status" value="1"/>
</dbReference>
<dbReference type="Gene3D" id="3.40.50.300">
    <property type="entry name" value="P-loop containing nucleotide triphosphate hydrolases"/>
    <property type="match status" value="1"/>
</dbReference>
<dbReference type="CDD" id="cd04164">
    <property type="entry name" value="trmE"/>
    <property type="match status" value="1"/>
</dbReference>
<dbReference type="InterPro" id="IPR042201">
    <property type="entry name" value="FH2_Formin_sf"/>
</dbReference>
<feature type="compositionally biased region" description="Pro residues" evidence="8">
    <location>
        <begin position="1076"/>
        <end position="1104"/>
    </location>
</feature>
<dbReference type="InterPro" id="IPR005225">
    <property type="entry name" value="Small_GTP-bd"/>
</dbReference>
<dbReference type="InterPro" id="IPR016024">
    <property type="entry name" value="ARM-type_fold"/>
</dbReference>
<organism evidence="12 13">
    <name type="scientific">Salinomyces thailandicus</name>
    <dbReference type="NCBI Taxonomy" id="706561"/>
    <lineage>
        <taxon>Eukaryota</taxon>
        <taxon>Fungi</taxon>
        <taxon>Dikarya</taxon>
        <taxon>Ascomycota</taxon>
        <taxon>Pezizomycotina</taxon>
        <taxon>Dothideomycetes</taxon>
        <taxon>Dothideomycetidae</taxon>
        <taxon>Mycosphaerellales</taxon>
        <taxon>Teratosphaeriaceae</taxon>
        <taxon>Salinomyces</taxon>
    </lineage>
</organism>
<feature type="region of interest" description="Disordered" evidence="8">
    <location>
        <begin position="2227"/>
        <end position="2246"/>
    </location>
</feature>
<dbReference type="SUPFAM" id="SSF52540">
    <property type="entry name" value="P-loop containing nucleoside triphosphate hydrolases"/>
    <property type="match status" value="1"/>
</dbReference>
<dbReference type="PANTHER" id="PTHR47102">
    <property type="entry name" value="PROTEIN BNI1"/>
    <property type="match status" value="1"/>
</dbReference>
<dbReference type="GO" id="GO:0043332">
    <property type="term" value="C:mating projection tip"/>
    <property type="evidence" value="ECO:0007669"/>
    <property type="project" value="TreeGrafter"/>
</dbReference>
<dbReference type="InterPro" id="IPR014768">
    <property type="entry name" value="GBD/FH3_dom"/>
</dbReference>
<dbReference type="GO" id="GO:0051017">
    <property type="term" value="P:actin filament bundle assembly"/>
    <property type="evidence" value="ECO:0007669"/>
    <property type="project" value="TreeGrafter"/>
</dbReference>
<feature type="domain" description="DAD" evidence="9">
    <location>
        <begin position="1569"/>
        <end position="1601"/>
    </location>
</feature>
<reference evidence="12 13" key="1">
    <citation type="submission" date="2017-03" db="EMBL/GenBank/DDBJ databases">
        <title>Genomes of endolithic fungi from Antarctica.</title>
        <authorList>
            <person name="Coleine C."/>
            <person name="Masonjones S."/>
            <person name="Stajich J.E."/>
        </authorList>
    </citation>
    <scope>NUCLEOTIDE SEQUENCE [LARGE SCALE GENOMIC DNA]</scope>
    <source>
        <strain evidence="12 13">CCFEE 6315</strain>
    </source>
</reference>
<feature type="compositionally biased region" description="Basic and acidic residues" evidence="8">
    <location>
        <begin position="169"/>
        <end position="186"/>
    </location>
</feature>
<dbReference type="InterPro" id="IPR027417">
    <property type="entry name" value="P-loop_NTPase"/>
</dbReference>
<dbReference type="Gene3D" id="3.30.1360.120">
    <property type="entry name" value="Probable tRNA modification gtpase trme, domain 1"/>
    <property type="match status" value="1"/>
</dbReference>
<feature type="compositionally biased region" description="Low complexity" evidence="8">
    <location>
        <begin position="2227"/>
        <end position="2237"/>
    </location>
</feature>
<keyword evidence="3" id="KW-0547">Nucleotide-binding</keyword>
<dbReference type="GO" id="GO:0032991">
    <property type="term" value="C:protein-containing complex"/>
    <property type="evidence" value="ECO:0007669"/>
    <property type="project" value="UniProtKB-ARBA"/>
</dbReference>
<dbReference type="InterPro" id="IPR010472">
    <property type="entry name" value="FH3_dom"/>
</dbReference>
<comment type="caution">
    <text evidence="12">The sequence shown here is derived from an EMBL/GenBank/DDBJ whole genome shotgun (WGS) entry which is preliminary data.</text>
</comment>
<dbReference type="InterPro" id="IPR015425">
    <property type="entry name" value="FH2_Formin"/>
</dbReference>
<dbReference type="Proteomes" id="UP000308549">
    <property type="component" value="Unassembled WGS sequence"/>
</dbReference>
<dbReference type="SUPFAM" id="SSF48371">
    <property type="entry name" value="ARM repeat"/>
    <property type="match status" value="1"/>
</dbReference>
<dbReference type="GO" id="GO:0030010">
    <property type="term" value="P:establishment of cell polarity"/>
    <property type="evidence" value="ECO:0007669"/>
    <property type="project" value="UniProtKB-ARBA"/>
</dbReference>
<evidence type="ECO:0000259" key="11">
    <source>
        <dbReference type="PROSITE" id="PS51444"/>
    </source>
</evidence>
<dbReference type="GO" id="GO:0015629">
    <property type="term" value="C:actin cytoskeleton"/>
    <property type="evidence" value="ECO:0007669"/>
    <property type="project" value="UniProtKB-ARBA"/>
</dbReference>
<evidence type="ECO:0000256" key="7">
    <source>
        <dbReference type="SAM" id="Coils"/>
    </source>
</evidence>
<dbReference type="FunFam" id="1.25.10.10:FF:000291">
    <property type="entry name" value="Cytokinesis protein sepA"/>
    <property type="match status" value="1"/>
</dbReference>
<feature type="compositionally biased region" description="Acidic residues" evidence="8">
    <location>
        <begin position="917"/>
        <end position="931"/>
    </location>
</feature>
<dbReference type="SUPFAM" id="SSF116878">
    <property type="entry name" value="TrmE connector domain"/>
    <property type="match status" value="1"/>
</dbReference>
<feature type="coiled-coil region" evidence="7">
    <location>
        <begin position="695"/>
        <end position="751"/>
    </location>
</feature>
<dbReference type="InterPro" id="IPR051661">
    <property type="entry name" value="Actin_filament_regulator"/>
</dbReference>
<dbReference type="EMBL" id="NAJL01000092">
    <property type="protein sequence ID" value="TKA21941.1"/>
    <property type="molecule type" value="Genomic_DNA"/>
</dbReference>
<dbReference type="SUPFAM" id="SSF103025">
    <property type="entry name" value="Folate-binding domain"/>
    <property type="match status" value="1"/>
</dbReference>
<feature type="compositionally biased region" description="Basic residues" evidence="8">
    <location>
        <begin position="1596"/>
        <end position="1608"/>
    </location>
</feature>
<evidence type="ECO:0000256" key="4">
    <source>
        <dbReference type="ARBA" id="ARBA00023054"/>
    </source>
</evidence>
<dbReference type="Gene3D" id="6.10.30.50">
    <property type="match status" value="1"/>
</dbReference>
<dbReference type="Pfam" id="PF06371">
    <property type="entry name" value="Drf_GBD"/>
    <property type="match status" value="1"/>
</dbReference>
<sequence>MFSSDKQARQSSGGKSSFFSRAKKDKDRSQYPNANGVPDAPSLSAGSGSYAPSIASRHSHRSSISTIDAPPPPPPPHHGGEYFKGGQEGLNMQAGVITSIPYDALSADSKLPIRVDHVERPSTRREPLPHHLNKGGTDFHQYPAWDGSQPPPTSNGHNAGYPSSGRNSVDIERGSIRSTSSHETKRLHAAYPNQSEASLPHLASSASRERGYLNAHTPSAFSSTVSFSPEGFLLHRPTDDRVIEKEFVELMLKRGWKQLPEQARRQMEAYPISKKWTLVHQDRLAEWQGEQKRRQAARSTMSSMTDGAASPYHGGIIGRADEEGSPEWFVKRVLDNTITPKQLQSLAVSLRTQPIAWVRQFVEAQGQVALTNSLAKLNKRQTSGPAPAGESKTERDLDKEYDIVKCLKALMNNKYGADNALQHDTIVMALCGSLTSPRLNTRKLVSELLTFLCHWAEGQGHLKVLQALDHLKAQQTENGRFDAWLRIVEVTIDGRGKMGSLVGASDEVRSGGIGMENLLMEYAVTSLFLLNSMVDAPEKDLQLRCHVRAQFVTCGVKRILGKMEEFQYEVIDKQIERYRTNEAIDYEDLLEREASSMTDSMEGEGRDLSDPVQIVEAIQEKVKGRREGDYFLSALQHLLLMREQEGDDRLKMFQLVESMLSYVAMDRRLPDMDLKQSLNFTVQNLMDKLYTDGEARQAREEAKEARLISEAAQAERDEMKEKVEMGAEGLVAKLQRQLEEQQAVLDLQARQTEAFKAELAEVQRLRAQELQRGELETRELYLMLRDAQDVAASHANKMQAALAAKSGEPKAGEVLEKEHLKGILDREKLMDRLEMQLERAKTQAKLEGKVWQMVNPSDKLRELREKMEGGVGGPPGPALEGVEAGFLGSARRGRSGIQRKPVGGRKSRTSGQGDGMLGEESEGADDEEEGLVMEKPRLVQMTRPKVPTSLAAQAQGMLSELTSKTARVDGSDEEEEEGLTTGPSHPSLESESPETPLDGEHAQQTSASAGFDGPQAPPPPPMPGFDGAPPPPPPPMMPGFGGAPPPPPPPPMPGFSGAAPPPPPPPPGMAGFNGAAPPPPPPPPGFAMNGAPPPPPIPGAPPLPGAKTGGYLPQAIFTGAAPVGPIAPRPKKKLKALHWEKVDSPEITMWATHTPTHEQKEEKYHELSKKGILDEIEKLFMAKEIKAIGAKSGAGKKNDKKQIISRDLMHMMQISLAKFSHVDAEEIVRKVIQCEKDVLDSQTVMDFFMSEHLSNIPDNVAKLIAPYSKDWTGPDAAKSQREQDPAEITREDQIYLYTAYELHHYWKARMRALSLTRTFEPEYEEISAKLKLVVEVSESLRDSVKLMPVFGLILDIGNYMNDSNKQAVGFKLSSLARLGMVKDGNNESTLMDYVERVVRKQYPQYEGFAEDIAGVVTAQKLNIEQLQADARRYVDNVKNVQMSLDMGNLSDPSRFHPEDRVNQVVQRHMKEARRKADLLAVYLEEMARVYDDILTFFGDDCRDDNARREFFGKLAGFVLEYKKSHEKNMILEENWRRNEANMRRKQAGMNAQLANGSAAAVAAGEAPPSPASTGAMDALMEKLRAAAPQTRATREQRRRARLKDRHQVRVASGQRIPETGENVGASGGGEDGSEGVLSPIRTEFSEEGGLGGGLETGGEKDAAAGGVSEGEDVADRAANLLQGLRGDGETPLSETPSGADGLRVRRRRESADDERARRRARRRGGGGGEASSESAGALTAAQARESTIAEEDEVAAPPPTTVIVPPSPTASEKDRSEAAAAAYTLNTAEPTIYALSTAPGRAAIAVIRISGPACLDIYRQLCPGKAMPKARSATVRALHQLGREVGPETVLDSAALILYFPAPKTVTGEDVLELHVHGGLAIVKAVLAAIPLCKGSGSGIRYAEPGEFTRRAFMNDRLDLTQVEALGDTLAATTEQQRRLSVRGTAGGLAKRYEQWRQQLLYARGELEALIDFSEDQHFDESPTELCASVAEQVRALVETLKVQSLNAVRGELLRNGISIALLGAPNAGKSSLLNRVVGREAAIVSQEAGTTRDVVEVGLDLGGYFCRLGDTAGLRQAKEEALQGGSSRDVIGEIEREGMRRAKARAMQSDVVIVVLSFEPTGDGGVQVKLDEEVIRTAAELVKTKANAVVAINKSDTASDIDHRTAVQATLKALPGLNADKVHLISCKIPDSAVTGSQASGSDTDTIQPFLNALIQHFKSLTAAITPSTSSTDSSNPPDPSIWQESLGATSRHRLLLDRAIESLQAFLSEVEIATESAGNEETDLVVAAEHLRGAAEGLARITGRGEAGDVEEVLGVVFEKFCVGK</sequence>
<dbReference type="FunFam" id="6.10.30.50:FF:000001">
    <property type="entry name" value="Cytokinesis sepA protein"/>
    <property type="match status" value="1"/>
</dbReference>
<evidence type="ECO:0000256" key="1">
    <source>
        <dbReference type="ARBA" id="ARBA00011043"/>
    </source>
</evidence>
<dbReference type="InterPro" id="IPR027266">
    <property type="entry name" value="TrmE/GcvT-like"/>
</dbReference>
<dbReference type="Gene3D" id="1.25.10.10">
    <property type="entry name" value="Leucine-rich Repeat Variant"/>
    <property type="match status" value="1"/>
</dbReference>
<evidence type="ECO:0000256" key="2">
    <source>
        <dbReference type="ARBA" id="ARBA00022694"/>
    </source>
</evidence>
<feature type="region of interest" description="Disordered" evidence="8">
    <location>
        <begin position="144"/>
        <end position="186"/>
    </location>
</feature>
<dbReference type="SMART" id="SM00498">
    <property type="entry name" value="FH2"/>
    <property type="match status" value="1"/>
</dbReference>
<dbReference type="CDD" id="cd14858">
    <property type="entry name" value="TrmE_N"/>
    <property type="match status" value="1"/>
</dbReference>
<dbReference type="HAMAP" id="MF_00379">
    <property type="entry name" value="GTPase_MnmE"/>
    <property type="match status" value="1"/>
</dbReference>
<dbReference type="InterPro" id="IPR010473">
    <property type="entry name" value="GTPase-bd"/>
</dbReference>
<keyword evidence="2" id="KW-0819">tRNA processing</keyword>
<dbReference type="Gene3D" id="1.10.238.150">
    <property type="entry name" value="Formin, FH3 diaphanous domain"/>
    <property type="match status" value="1"/>
</dbReference>
<dbReference type="PROSITE" id="PS51231">
    <property type="entry name" value="DAD"/>
    <property type="match status" value="1"/>
</dbReference>
<dbReference type="GO" id="GO:0003779">
    <property type="term" value="F:actin binding"/>
    <property type="evidence" value="ECO:0007669"/>
    <property type="project" value="InterPro"/>
</dbReference>
<dbReference type="SUPFAM" id="SSF101447">
    <property type="entry name" value="Formin homology 2 domain (FH2 domain)"/>
    <property type="match status" value="1"/>
</dbReference>
<accession>A0A4U0TJE3</accession>
<proteinExistence type="inferred from homology"/>
<dbReference type="Pfam" id="PF06367">
    <property type="entry name" value="Drf_FH3"/>
    <property type="match status" value="1"/>
</dbReference>
<feature type="compositionally biased region" description="Pro residues" evidence="8">
    <location>
        <begin position="1756"/>
        <end position="1768"/>
    </location>
</feature>
<evidence type="ECO:0000313" key="13">
    <source>
        <dbReference type="Proteomes" id="UP000308549"/>
    </source>
</evidence>
<dbReference type="PANTHER" id="PTHR47102:SF2">
    <property type="entry name" value="PROTEIN BNI1"/>
    <property type="match status" value="1"/>
</dbReference>
<dbReference type="Pfam" id="PF12631">
    <property type="entry name" value="MnmE_helical"/>
    <property type="match status" value="1"/>
</dbReference>
<dbReference type="GO" id="GO:0006400">
    <property type="term" value="P:tRNA modification"/>
    <property type="evidence" value="ECO:0007669"/>
    <property type="project" value="InterPro"/>
</dbReference>
<keyword evidence="13" id="KW-1185">Reference proteome</keyword>
<dbReference type="GO" id="GO:0000131">
    <property type="term" value="C:incipient cellular bud site"/>
    <property type="evidence" value="ECO:0007669"/>
    <property type="project" value="UniProtKB-ARBA"/>
</dbReference>
<dbReference type="InterPro" id="IPR025867">
    <property type="entry name" value="MnmE_helical"/>
</dbReference>
<dbReference type="Pfam" id="PF02181">
    <property type="entry name" value="FH2"/>
    <property type="match status" value="1"/>
</dbReference>